<dbReference type="HOGENOM" id="CLU_028723_1_2_0"/>
<dbReference type="PANTHER" id="PTHR43390:SF1">
    <property type="entry name" value="CHLOROPLAST PROCESSING PEPTIDASE"/>
    <property type="match status" value="1"/>
</dbReference>
<comment type="catalytic activity">
    <reaction evidence="1 6">
        <text>Cleavage of hydrophobic, N-terminal signal or leader sequences from secreted and periplasmic proteins.</text>
        <dbReference type="EC" id="3.4.21.89"/>
    </reaction>
</comment>
<dbReference type="Proteomes" id="UP000030661">
    <property type="component" value="Unassembled WGS sequence"/>
</dbReference>
<feature type="active site" evidence="5">
    <location>
        <position position="44"/>
    </location>
</feature>
<proteinExistence type="inferred from homology"/>
<accession>A0A081C1C6</accession>
<keyword evidence="6" id="KW-0645">Protease</keyword>
<feature type="domain" description="Peptidase S26" evidence="7">
    <location>
        <begin position="14"/>
        <end position="211"/>
    </location>
</feature>
<dbReference type="STRING" id="1499967.U27_05355"/>
<keyword evidence="9" id="KW-1185">Reference proteome</keyword>
<evidence type="ECO:0000256" key="5">
    <source>
        <dbReference type="PIRSR" id="PIRSR600223-1"/>
    </source>
</evidence>
<dbReference type="EMBL" id="DF820467">
    <property type="protein sequence ID" value="GAK58381.1"/>
    <property type="molecule type" value="Genomic_DNA"/>
</dbReference>
<dbReference type="PROSITE" id="PS00761">
    <property type="entry name" value="SPASE_I_3"/>
    <property type="match status" value="1"/>
</dbReference>
<evidence type="ECO:0000259" key="7">
    <source>
        <dbReference type="Pfam" id="PF10502"/>
    </source>
</evidence>
<feature type="active site" evidence="5">
    <location>
        <position position="98"/>
    </location>
</feature>
<evidence type="ECO:0000313" key="9">
    <source>
        <dbReference type="Proteomes" id="UP000030661"/>
    </source>
</evidence>
<keyword evidence="4 6" id="KW-0378">Hydrolase</keyword>
<dbReference type="PROSITE" id="PS00760">
    <property type="entry name" value="SPASE_I_2"/>
    <property type="match status" value="1"/>
</dbReference>
<dbReference type="PRINTS" id="PR00727">
    <property type="entry name" value="LEADERPTASE"/>
</dbReference>
<dbReference type="EC" id="3.4.21.89" evidence="3 6"/>
<organism evidence="8">
    <name type="scientific">Vecturithrix granuli</name>
    <dbReference type="NCBI Taxonomy" id="1499967"/>
    <lineage>
        <taxon>Bacteria</taxon>
        <taxon>Candidatus Moduliflexota</taxon>
        <taxon>Candidatus Vecturitrichia</taxon>
        <taxon>Candidatus Vecturitrichales</taxon>
        <taxon>Candidatus Vecturitrichaceae</taxon>
        <taxon>Candidatus Vecturithrix</taxon>
    </lineage>
</organism>
<dbReference type="AlphaFoldDB" id="A0A081C1C6"/>
<gene>
    <name evidence="8" type="ORF">U27_05355</name>
</gene>
<evidence type="ECO:0000256" key="3">
    <source>
        <dbReference type="ARBA" id="ARBA00013208"/>
    </source>
</evidence>
<evidence type="ECO:0000256" key="6">
    <source>
        <dbReference type="RuleBase" id="RU362042"/>
    </source>
</evidence>
<name>A0A081C1C6_VECG1</name>
<comment type="similarity">
    <text evidence="2 6">Belongs to the peptidase S26 family.</text>
</comment>
<dbReference type="Gene3D" id="2.10.109.10">
    <property type="entry name" value="Umud Fragment, subunit A"/>
    <property type="match status" value="1"/>
</dbReference>
<dbReference type="GO" id="GO:0004252">
    <property type="term" value="F:serine-type endopeptidase activity"/>
    <property type="evidence" value="ECO:0007669"/>
    <property type="project" value="InterPro"/>
</dbReference>
<dbReference type="PANTHER" id="PTHR43390">
    <property type="entry name" value="SIGNAL PEPTIDASE I"/>
    <property type="match status" value="1"/>
</dbReference>
<reference evidence="8" key="1">
    <citation type="journal article" date="2015" name="PeerJ">
        <title>First genomic representation of candidate bacterial phylum KSB3 points to enhanced environmental sensing as a trigger of wastewater bulking.</title>
        <authorList>
            <person name="Sekiguchi Y."/>
            <person name="Ohashi A."/>
            <person name="Parks D.H."/>
            <person name="Yamauchi T."/>
            <person name="Tyson G.W."/>
            <person name="Hugenholtz P."/>
        </authorList>
    </citation>
    <scope>NUCLEOTIDE SEQUENCE [LARGE SCALE GENOMIC DNA]</scope>
</reference>
<dbReference type="InterPro" id="IPR019758">
    <property type="entry name" value="Pept_S26A_signal_pept_1_CS"/>
</dbReference>
<dbReference type="InterPro" id="IPR000223">
    <property type="entry name" value="Pept_S26A_signal_pept_1"/>
</dbReference>
<comment type="subcellular location">
    <subcellularLocation>
        <location evidence="6">Membrane</location>
        <topology evidence="6">Single-pass type II membrane protein</topology>
    </subcellularLocation>
</comment>
<evidence type="ECO:0000256" key="4">
    <source>
        <dbReference type="ARBA" id="ARBA00022801"/>
    </source>
</evidence>
<dbReference type="GO" id="GO:0009003">
    <property type="term" value="F:signal peptidase activity"/>
    <property type="evidence" value="ECO:0007669"/>
    <property type="project" value="UniProtKB-EC"/>
</dbReference>
<evidence type="ECO:0000256" key="1">
    <source>
        <dbReference type="ARBA" id="ARBA00000677"/>
    </source>
</evidence>
<dbReference type="InterPro" id="IPR036286">
    <property type="entry name" value="LexA/Signal_pep-like_sf"/>
</dbReference>
<dbReference type="SUPFAM" id="SSF51306">
    <property type="entry name" value="LexA/Signal peptidase"/>
    <property type="match status" value="1"/>
</dbReference>
<dbReference type="Pfam" id="PF10502">
    <property type="entry name" value="Peptidase_S26"/>
    <property type="match status" value="1"/>
</dbReference>
<dbReference type="NCBIfam" id="TIGR02227">
    <property type="entry name" value="sigpep_I_bact"/>
    <property type="match status" value="1"/>
</dbReference>
<dbReference type="GO" id="GO:0006465">
    <property type="term" value="P:signal peptide processing"/>
    <property type="evidence" value="ECO:0007669"/>
    <property type="project" value="InterPro"/>
</dbReference>
<dbReference type="InterPro" id="IPR019757">
    <property type="entry name" value="Pept_S26A_signal_pept_1_Lys-AS"/>
</dbReference>
<dbReference type="InterPro" id="IPR019533">
    <property type="entry name" value="Peptidase_S26"/>
</dbReference>
<dbReference type="eggNOG" id="COG0681">
    <property type="taxonomic scope" value="Bacteria"/>
</dbReference>
<dbReference type="GO" id="GO:0016020">
    <property type="term" value="C:membrane"/>
    <property type="evidence" value="ECO:0007669"/>
    <property type="project" value="UniProtKB-SubCell"/>
</dbReference>
<sequence length="232" mass="26734">MSKNWKQKLTLLWKGWGWSLVIAILIATSFRSAIADWNDVPTGSMNPTILAGDRIFVNKLAYDLRVPFTTWRLARWDNPRRGEIVVFFSPVDGTRLVKRVIGVPGDIIAMHGNRLYINGKALRYEPIDEADLEQIPSELQARHLFFTEDLSGKTHPVMLTPQLPSRNTFAPIIVPQGQYFMMGDNRDNSADSRFFGFVKREQIVGKATTVVFSLNYEHYFLPRSDRFWQQLQ</sequence>
<dbReference type="CDD" id="cd06530">
    <property type="entry name" value="S26_SPase_I"/>
    <property type="match status" value="1"/>
</dbReference>
<protein>
    <recommendedName>
        <fullName evidence="3 6">Signal peptidase I</fullName>
        <ecNumber evidence="3 6">3.4.21.89</ecNumber>
    </recommendedName>
</protein>
<evidence type="ECO:0000256" key="2">
    <source>
        <dbReference type="ARBA" id="ARBA00009370"/>
    </source>
</evidence>
<evidence type="ECO:0000313" key="8">
    <source>
        <dbReference type="EMBL" id="GAK58381.1"/>
    </source>
</evidence>